<evidence type="ECO:0000313" key="2">
    <source>
        <dbReference type="Proteomes" id="UP000095552"/>
    </source>
</evidence>
<sequence>MKKIIEYLLLLLIISVCACKKESKVIQPTTSPFDTTIEVLGLLDTLLLTENILSTAGFVSTSDILFSTSNNSTPIIKAFDYSGKYLGGFGKKGEGPGEFNRVNGANFNRIGNDIVASSSEFVRRYGVTMGPNGLQVEVKVEKKIPGFYRPINDIFMINDSTFGGVVGFTHNEYSTFTINGDTSSFGDFLDLEPEVPRTAYSDLYQSRTASKPDKGKVVSAYTRFPFLKIENLITGTSKVVEVLPENQQKPIEIGPYKMGLRGLGYYSYFQSLEANDDFIISIYQEKSFEKVDPPTNTGNLRSVPLTERKSYIFDWDGNPILALKIEEWMQVYTITPDNRIIFFHPEQKDELYVLDLISLIDSV</sequence>
<proteinExistence type="predicted"/>
<comment type="caution">
    <text evidence="1">The sequence shown here is derived from an EMBL/GenBank/DDBJ whole genome shotgun (WGS) entry which is preliminary data.</text>
</comment>
<dbReference type="RefSeq" id="WP_069833647.1">
    <property type="nucleotide sequence ID" value="NZ_MDGQ01000003.1"/>
</dbReference>
<name>A0A1E5T4Q2_9BACT</name>
<evidence type="ECO:0008006" key="3">
    <source>
        <dbReference type="Google" id="ProtNLM"/>
    </source>
</evidence>
<dbReference type="OrthoDB" id="1100397at2"/>
<dbReference type="AlphaFoldDB" id="A0A1E5T4Q2"/>
<reference evidence="1 2" key="1">
    <citation type="submission" date="2016-08" db="EMBL/GenBank/DDBJ databases">
        <title>Draft genome of Fabibacter sp. strain SK-8.</title>
        <authorList>
            <person name="Wong S.-K."/>
            <person name="Hamasaki K."/>
            <person name="Yoshizawa S."/>
        </authorList>
    </citation>
    <scope>NUCLEOTIDE SEQUENCE [LARGE SCALE GENOMIC DNA]</scope>
    <source>
        <strain evidence="1 2">SK-8</strain>
    </source>
</reference>
<dbReference type="Proteomes" id="UP000095552">
    <property type="component" value="Unassembled WGS sequence"/>
</dbReference>
<organism evidence="1 2">
    <name type="scientific">Roseivirga misakiensis</name>
    <dbReference type="NCBI Taxonomy" id="1563681"/>
    <lineage>
        <taxon>Bacteria</taxon>
        <taxon>Pseudomonadati</taxon>
        <taxon>Bacteroidota</taxon>
        <taxon>Cytophagia</taxon>
        <taxon>Cytophagales</taxon>
        <taxon>Roseivirgaceae</taxon>
        <taxon>Roseivirga</taxon>
    </lineage>
</organism>
<gene>
    <name evidence="1" type="ORF">BFP71_01275</name>
</gene>
<dbReference type="EMBL" id="MDGQ01000003">
    <property type="protein sequence ID" value="OEK06336.1"/>
    <property type="molecule type" value="Genomic_DNA"/>
</dbReference>
<keyword evidence="2" id="KW-1185">Reference proteome</keyword>
<dbReference type="PROSITE" id="PS51257">
    <property type="entry name" value="PROKAR_LIPOPROTEIN"/>
    <property type="match status" value="1"/>
</dbReference>
<evidence type="ECO:0000313" key="1">
    <source>
        <dbReference type="EMBL" id="OEK06336.1"/>
    </source>
</evidence>
<dbReference type="STRING" id="1563681.BFP71_01275"/>
<accession>A0A1E5T4Q2</accession>
<protein>
    <recommendedName>
        <fullName evidence="3">TolB-like 6-blade propeller-like</fullName>
    </recommendedName>
</protein>